<dbReference type="GO" id="GO:0004044">
    <property type="term" value="F:amidophosphoribosyltransferase activity"/>
    <property type="evidence" value="ECO:0007669"/>
    <property type="project" value="UniProtKB-EC"/>
</dbReference>
<sequence length="146" mass="16610">MKLKHSANRPIIEGKRVILVDDSIVRGTTSTKIVRMLRDAGAKEVHMRISSPMIFYPDFYGIDTPRIEDLLANKYPDLKSMCNFIGADSLEFLSTDGLYLAIIGEKRNNSSPQFTDHYFTGHYPTHLTDQKSIPKVHKLSVLKTRN</sequence>
<evidence type="ECO:0000313" key="5">
    <source>
        <dbReference type="Proteomes" id="UP000190811"/>
    </source>
</evidence>
<dbReference type="EC" id="2.4.2.14" evidence="4"/>
<dbReference type="PANTHER" id="PTHR11907">
    <property type="entry name" value="AMIDOPHOSPHORIBOSYLTRANSFERASE"/>
    <property type="match status" value="1"/>
</dbReference>
<reference evidence="5" key="1">
    <citation type="journal article" date="2017" name="Genome Biol. Evol.">
        <title>Evolutionary Dynamics of Pathoadaptation Revealed by Three Independent Acquisitions of the VirB/D4 Type IV Secretion System in Bartonella.</title>
        <authorList>
            <person name="Harms A."/>
            <person name="Segers F.H."/>
            <person name="Quebatte M."/>
            <person name="Mistl C."/>
            <person name="Manfredi P."/>
            <person name="Korner J."/>
            <person name="Chomel B.B."/>
            <person name="Kosoy M."/>
            <person name="Maruyama S."/>
            <person name="Engel P."/>
            <person name="Dehio C."/>
        </authorList>
    </citation>
    <scope>NUCLEOTIDE SEQUENCE [LARGE SCALE GENOMIC DNA]</scope>
    <source>
        <strain evidence="5">R1</strain>
    </source>
</reference>
<evidence type="ECO:0000313" key="4">
    <source>
        <dbReference type="EMBL" id="AQX30421.1"/>
    </source>
</evidence>
<protein>
    <submittedName>
        <fullName evidence="4">Amidophosphoribosyltransferase</fullName>
        <ecNumber evidence="4">2.4.2.14</ecNumber>
    </submittedName>
</protein>
<proteinExistence type="predicted"/>
<gene>
    <name evidence="4" type="ORF">BscR1v2_004730</name>
</gene>
<accession>A0A1S6XPK5</accession>
<keyword evidence="4" id="KW-0328">Glycosyltransferase</keyword>
<dbReference type="EMBL" id="CP019789">
    <property type="protein sequence ID" value="AQX30421.1"/>
    <property type="molecule type" value="Genomic_DNA"/>
</dbReference>
<evidence type="ECO:0000259" key="3">
    <source>
        <dbReference type="Pfam" id="PF00156"/>
    </source>
</evidence>
<dbReference type="AlphaFoldDB" id="A0A1S6XPK5"/>
<dbReference type="InterPro" id="IPR029057">
    <property type="entry name" value="PRTase-like"/>
</dbReference>
<dbReference type="Pfam" id="PF00156">
    <property type="entry name" value="Pribosyltran"/>
    <property type="match status" value="1"/>
</dbReference>
<evidence type="ECO:0000256" key="2">
    <source>
        <dbReference type="ARBA" id="ARBA00022962"/>
    </source>
</evidence>
<dbReference type="CDD" id="cd06223">
    <property type="entry name" value="PRTases_typeI"/>
    <property type="match status" value="1"/>
</dbReference>
<dbReference type="STRING" id="687861.BscR1v2_004730"/>
<dbReference type="Gene3D" id="3.40.50.2020">
    <property type="match status" value="1"/>
</dbReference>
<organism evidence="4 5">
    <name type="scientific">Bartonella schoenbuchensis (strain DSM 13525 / NCTC 13165 / R1)</name>
    <dbReference type="NCBI Taxonomy" id="687861"/>
    <lineage>
        <taxon>Bacteria</taxon>
        <taxon>Pseudomonadati</taxon>
        <taxon>Pseudomonadota</taxon>
        <taxon>Alphaproteobacteria</taxon>
        <taxon>Hyphomicrobiales</taxon>
        <taxon>Bartonellaceae</taxon>
        <taxon>Bartonella</taxon>
    </lineage>
</organism>
<name>A0A1S6XPK5_BARSR</name>
<feature type="domain" description="Phosphoribosyltransferase" evidence="3">
    <location>
        <begin position="8"/>
        <end position="47"/>
    </location>
</feature>
<keyword evidence="2" id="KW-0315">Glutamine amidotransferase</keyword>
<dbReference type="SUPFAM" id="SSF53271">
    <property type="entry name" value="PRTase-like"/>
    <property type="match status" value="1"/>
</dbReference>
<evidence type="ECO:0000256" key="1">
    <source>
        <dbReference type="ARBA" id="ARBA00022679"/>
    </source>
</evidence>
<dbReference type="Proteomes" id="UP000190811">
    <property type="component" value="Chromosome"/>
</dbReference>
<keyword evidence="1 4" id="KW-0808">Transferase</keyword>
<dbReference type="InterPro" id="IPR000836">
    <property type="entry name" value="PRTase_dom"/>
</dbReference>